<keyword evidence="7 14" id="KW-0418">Kinase</keyword>
<dbReference type="RefSeq" id="WP_061776667.1">
    <property type="nucleotide sequence ID" value="NZ_AYZH01000012.1"/>
</dbReference>
<dbReference type="SUPFAM" id="SSF55874">
    <property type="entry name" value="ATPase domain of HSP90 chaperone/DNA topoisomerase II/histidine kinase"/>
    <property type="match status" value="1"/>
</dbReference>
<keyword evidence="15" id="KW-1185">Reference proteome</keyword>
<dbReference type="InterPro" id="IPR036097">
    <property type="entry name" value="HisK_dim/P_sf"/>
</dbReference>
<dbReference type="CDD" id="cd00082">
    <property type="entry name" value="HisKA"/>
    <property type="match status" value="1"/>
</dbReference>
<keyword evidence="9" id="KW-0902">Two-component regulatory system</keyword>
<dbReference type="GO" id="GO:0005886">
    <property type="term" value="C:plasma membrane"/>
    <property type="evidence" value="ECO:0007669"/>
    <property type="project" value="TreeGrafter"/>
</dbReference>
<dbReference type="PATRIC" id="fig|1423803.3.peg.420"/>
<dbReference type="FunFam" id="3.30.565.10:FF:000006">
    <property type="entry name" value="Sensor histidine kinase WalK"/>
    <property type="match status" value="1"/>
</dbReference>
<dbReference type="Pfam" id="PF02518">
    <property type="entry name" value="HATPase_c"/>
    <property type="match status" value="1"/>
</dbReference>
<evidence type="ECO:0000256" key="5">
    <source>
        <dbReference type="ARBA" id="ARBA00022679"/>
    </source>
</evidence>
<keyword evidence="4" id="KW-0597">Phosphoprotein</keyword>
<comment type="caution">
    <text evidence="14">The sequence shown here is derived from an EMBL/GenBank/DDBJ whole genome shotgun (WGS) entry which is preliminary data.</text>
</comment>
<evidence type="ECO:0000256" key="11">
    <source>
        <dbReference type="SAM" id="Phobius"/>
    </source>
</evidence>
<dbReference type="EC" id="2.7.13.3" evidence="3"/>
<proteinExistence type="predicted"/>
<sequence>MNTKVPRSYATIIRQSFTSLLVAIGLIIVLTVTITLTVDQILRAQDQAQRLSASLETTQVSNFKEWLTVNQSSGLNSHNTFAMIKNSDGTITSLLPHAGKFTAANTWSVPFTHLVYIKHWGLYFSETIHTGSRTYFLFIGMKVLVGNLHVLVSVLIIAIGLSLLIGLFFVRQLARRLSDPTLQLAQAAQQAAANPENTQAELPEPTEPVEISQLAKDFNQLLAAQNGRLQRERQFIADASHELRTPIATIRGNIKLIERRGDQHPEIIPESLGFIDQESLRMQHLIENLLHLSRADRAEVTLEPLDLGLLAQGVVEHYQPLVKQPITFVAPDSIAMVQGNQDMIHQILTALLDNAHKYSPETAPITVSVHMNPQTVTLTVADLGEGIPRADRAHIFDRFYRVDASRSNQIEGSGLGLAIVSQLAHLNHGQVTVTSNDPQGCQFTLTLNRVIDDATEK</sequence>
<dbReference type="InterPro" id="IPR036890">
    <property type="entry name" value="HATPase_C_sf"/>
</dbReference>
<evidence type="ECO:0000256" key="7">
    <source>
        <dbReference type="ARBA" id="ARBA00022777"/>
    </source>
</evidence>
<dbReference type="SUPFAM" id="SSF47384">
    <property type="entry name" value="Homodimeric domain of signal transducing histidine kinase"/>
    <property type="match status" value="1"/>
</dbReference>
<evidence type="ECO:0000256" key="8">
    <source>
        <dbReference type="ARBA" id="ARBA00022989"/>
    </source>
</evidence>
<feature type="transmembrane region" description="Helical" evidence="11">
    <location>
        <begin position="20"/>
        <end position="42"/>
    </location>
</feature>
<dbReference type="SMART" id="SM00387">
    <property type="entry name" value="HATPase_c"/>
    <property type="match status" value="1"/>
</dbReference>
<organism evidence="14 15">
    <name type="scientific">Levilactobacillus senmaizukei DSM 21775 = NBRC 103853</name>
    <dbReference type="NCBI Taxonomy" id="1423803"/>
    <lineage>
        <taxon>Bacteria</taxon>
        <taxon>Bacillati</taxon>
        <taxon>Bacillota</taxon>
        <taxon>Bacilli</taxon>
        <taxon>Lactobacillales</taxon>
        <taxon>Lactobacillaceae</taxon>
        <taxon>Levilactobacillus</taxon>
    </lineage>
</organism>
<reference evidence="14 15" key="1">
    <citation type="journal article" date="2015" name="Genome Announc.">
        <title>Expanding the biotechnology potential of lactobacilli through comparative genomics of 213 strains and associated genera.</title>
        <authorList>
            <person name="Sun Z."/>
            <person name="Harris H.M."/>
            <person name="McCann A."/>
            <person name="Guo C."/>
            <person name="Argimon S."/>
            <person name="Zhang W."/>
            <person name="Yang X."/>
            <person name="Jeffery I.B."/>
            <person name="Cooney J.C."/>
            <person name="Kagawa T.F."/>
            <person name="Liu W."/>
            <person name="Song Y."/>
            <person name="Salvetti E."/>
            <person name="Wrobel A."/>
            <person name="Rasinkangas P."/>
            <person name="Parkhill J."/>
            <person name="Rea M.C."/>
            <person name="O'Sullivan O."/>
            <person name="Ritari J."/>
            <person name="Douillard F.P."/>
            <person name="Paul Ross R."/>
            <person name="Yang R."/>
            <person name="Briner A.E."/>
            <person name="Felis G.E."/>
            <person name="de Vos W.M."/>
            <person name="Barrangou R."/>
            <person name="Klaenhammer T.R."/>
            <person name="Caufield P.W."/>
            <person name="Cui Y."/>
            <person name="Zhang H."/>
            <person name="O'Toole P.W."/>
        </authorList>
    </citation>
    <scope>NUCLEOTIDE SEQUENCE [LARGE SCALE GENOMIC DNA]</scope>
    <source>
        <strain evidence="14 15">DSM 21775</strain>
    </source>
</reference>
<dbReference type="Pfam" id="PF00672">
    <property type="entry name" value="HAMP"/>
    <property type="match status" value="1"/>
</dbReference>
<name>A0A0R2DQ35_9LACO</name>
<dbReference type="InterPro" id="IPR003660">
    <property type="entry name" value="HAMP_dom"/>
</dbReference>
<feature type="domain" description="Histidine kinase" evidence="12">
    <location>
        <begin position="238"/>
        <end position="451"/>
    </location>
</feature>
<dbReference type="GO" id="GO:0000155">
    <property type="term" value="F:phosphorelay sensor kinase activity"/>
    <property type="evidence" value="ECO:0007669"/>
    <property type="project" value="InterPro"/>
</dbReference>
<evidence type="ECO:0000256" key="4">
    <source>
        <dbReference type="ARBA" id="ARBA00022553"/>
    </source>
</evidence>
<dbReference type="Pfam" id="PF00512">
    <property type="entry name" value="HisKA"/>
    <property type="match status" value="1"/>
</dbReference>
<evidence type="ECO:0000256" key="9">
    <source>
        <dbReference type="ARBA" id="ARBA00023012"/>
    </source>
</evidence>
<dbReference type="InterPro" id="IPR003594">
    <property type="entry name" value="HATPase_dom"/>
</dbReference>
<dbReference type="InterPro" id="IPR004358">
    <property type="entry name" value="Sig_transdc_His_kin-like_C"/>
</dbReference>
<dbReference type="OrthoDB" id="9786919at2"/>
<evidence type="ECO:0000256" key="10">
    <source>
        <dbReference type="ARBA" id="ARBA00023136"/>
    </source>
</evidence>
<dbReference type="Proteomes" id="UP000051589">
    <property type="component" value="Unassembled WGS sequence"/>
</dbReference>
<dbReference type="InterPro" id="IPR003661">
    <property type="entry name" value="HisK_dim/P_dom"/>
</dbReference>
<evidence type="ECO:0000256" key="1">
    <source>
        <dbReference type="ARBA" id="ARBA00000085"/>
    </source>
</evidence>
<dbReference type="PANTHER" id="PTHR45436">
    <property type="entry name" value="SENSOR HISTIDINE KINASE YKOH"/>
    <property type="match status" value="1"/>
</dbReference>
<comment type="subcellular location">
    <subcellularLocation>
        <location evidence="2">Membrane</location>
    </subcellularLocation>
</comment>
<keyword evidence="10 11" id="KW-0472">Membrane</keyword>
<feature type="domain" description="HAMP" evidence="13">
    <location>
        <begin position="175"/>
        <end position="230"/>
    </location>
</feature>
<dbReference type="PROSITE" id="PS50885">
    <property type="entry name" value="HAMP"/>
    <property type="match status" value="1"/>
</dbReference>
<dbReference type="Gene3D" id="6.10.340.10">
    <property type="match status" value="1"/>
</dbReference>
<keyword evidence="8 11" id="KW-1133">Transmembrane helix</keyword>
<evidence type="ECO:0000259" key="13">
    <source>
        <dbReference type="PROSITE" id="PS50885"/>
    </source>
</evidence>
<gene>
    <name evidence="14" type="ORF">FD13_GL000425</name>
</gene>
<dbReference type="CDD" id="cd00075">
    <property type="entry name" value="HATPase"/>
    <property type="match status" value="1"/>
</dbReference>
<dbReference type="Gene3D" id="3.30.565.10">
    <property type="entry name" value="Histidine kinase-like ATPase, C-terminal domain"/>
    <property type="match status" value="1"/>
</dbReference>
<dbReference type="PANTHER" id="PTHR45436:SF5">
    <property type="entry name" value="SENSOR HISTIDINE KINASE TRCS"/>
    <property type="match status" value="1"/>
</dbReference>
<dbReference type="STRING" id="1423803.FD13_GL000425"/>
<keyword evidence="5" id="KW-0808">Transferase</keyword>
<dbReference type="PROSITE" id="PS50109">
    <property type="entry name" value="HIS_KIN"/>
    <property type="match status" value="1"/>
</dbReference>
<evidence type="ECO:0000313" key="14">
    <source>
        <dbReference type="EMBL" id="KRN01972.1"/>
    </source>
</evidence>
<evidence type="ECO:0000256" key="2">
    <source>
        <dbReference type="ARBA" id="ARBA00004370"/>
    </source>
</evidence>
<dbReference type="PRINTS" id="PR00344">
    <property type="entry name" value="BCTRLSENSOR"/>
</dbReference>
<dbReference type="FunFam" id="1.10.287.130:FF:000001">
    <property type="entry name" value="Two-component sensor histidine kinase"/>
    <property type="match status" value="1"/>
</dbReference>
<dbReference type="Gene3D" id="1.10.287.130">
    <property type="match status" value="1"/>
</dbReference>
<dbReference type="SMART" id="SM00388">
    <property type="entry name" value="HisKA"/>
    <property type="match status" value="1"/>
</dbReference>
<evidence type="ECO:0000256" key="3">
    <source>
        <dbReference type="ARBA" id="ARBA00012438"/>
    </source>
</evidence>
<accession>A0A0R2DQ35</accession>
<evidence type="ECO:0000313" key="15">
    <source>
        <dbReference type="Proteomes" id="UP000051589"/>
    </source>
</evidence>
<keyword evidence="6 11" id="KW-0812">Transmembrane</keyword>
<feature type="transmembrane region" description="Helical" evidence="11">
    <location>
        <begin position="148"/>
        <end position="170"/>
    </location>
</feature>
<evidence type="ECO:0000256" key="6">
    <source>
        <dbReference type="ARBA" id="ARBA00022692"/>
    </source>
</evidence>
<dbReference type="InterPro" id="IPR005467">
    <property type="entry name" value="His_kinase_dom"/>
</dbReference>
<evidence type="ECO:0000259" key="12">
    <source>
        <dbReference type="PROSITE" id="PS50109"/>
    </source>
</evidence>
<comment type="catalytic activity">
    <reaction evidence="1">
        <text>ATP + protein L-histidine = ADP + protein N-phospho-L-histidine.</text>
        <dbReference type="EC" id="2.7.13.3"/>
    </reaction>
</comment>
<dbReference type="InterPro" id="IPR050428">
    <property type="entry name" value="TCS_sensor_his_kinase"/>
</dbReference>
<dbReference type="AlphaFoldDB" id="A0A0R2DQ35"/>
<protein>
    <recommendedName>
        <fullName evidence="3">histidine kinase</fullName>
        <ecNumber evidence="3">2.7.13.3</ecNumber>
    </recommendedName>
</protein>
<dbReference type="EMBL" id="AYZH01000012">
    <property type="protein sequence ID" value="KRN01972.1"/>
    <property type="molecule type" value="Genomic_DNA"/>
</dbReference>